<keyword evidence="1" id="KW-0732">Signal</keyword>
<dbReference type="InterPro" id="IPR052988">
    <property type="entry name" value="Oryzine_lactonohydrolase"/>
</dbReference>
<evidence type="ECO:0000313" key="3">
    <source>
        <dbReference type="EMBL" id="KAJ5574538.1"/>
    </source>
</evidence>
<evidence type="ECO:0000259" key="2">
    <source>
        <dbReference type="Pfam" id="PF08450"/>
    </source>
</evidence>
<dbReference type="InterPro" id="IPR013658">
    <property type="entry name" value="SGL"/>
</dbReference>
<dbReference type="Pfam" id="PF08450">
    <property type="entry name" value="SGL"/>
    <property type="match status" value="1"/>
</dbReference>
<reference evidence="3 4" key="1">
    <citation type="journal article" date="2023" name="IMA Fungus">
        <title>Comparative genomic study of the Penicillium genus elucidates a diverse pangenome and 15 lateral gene transfer events.</title>
        <authorList>
            <person name="Petersen C."/>
            <person name="Sorensen T."/>
            <person name="Nielsen M.R."/>
            <person name="Sondergaard T.E."/>
            <person name="Sorensen J.L."/>
            <person name="Fitzpatrick D.A."/>
            <person name="Frisvad J.C."/>
            <person name="Nielsen K.L."/>
        </authorList>
    </citation>
    <scope>NUCLEOTIDE SEQUENCE [LARGE SCALE GENOMIC DNA]</scope>
    <source>
        <strain evidence="3 4">IBT 29057</strain>
    </source>
</reference>
<name>A0AAD6DEW7_9EURO</name>
<dbReference type="PANTHER" id="PTHR47064:SF2">
    <property type="entry name" value="SMP-30_GLUCONOLACTONASE_LRE-LIKE REGION DOMAIN-CONTAINING PROTEIN-RELATED"/>
    <property type="match status" value="1"/>
</dbReference>
<dbReference type="EMBL" id="JAQJAC010000008">
    <property type="protein sequence ID" value="KAJ5574538.1"/>
    <property type="molecule type" value="Genomic_DNA"/>
</dbReference>
<evidence type="ECO:0000256" key="1">
    <source>
        <dbReference type="SAM" id="SignalP"/>
    </source>
</evidence>
<sequence>MSSITSWLLLGQCLFSPVFSAASKIPTQAQAIDQRIFNVLNTTLPPAEFNATSTFVPPGSTEKSLLNRPFHIYDEEFLKILGGNPTLTRIAYSKVDPLFHEAVVWSKKTDEVFFVQNAGPPEAGTGLNKSSIVEKISLAQAAAVSNKTDAVGLVDVENVTSSTMVINPNGANNYRGKLIFTGEGQGDDKAPALYVMNPRKPYDTKVLLNNFFGRQFNSLNDVAIHPKNKEVFFTDVPYGYYQDFRPSPGLQNQVYRFNPDTGAVRIAADGFVHPNGFTFSPDGKHAYVTDTGISYGFYGYNLTDPSSIYRYDVAEDGTLENRKTFAFINSGAPDGVHCDSWGNVYAGCGDGVQVWNPSGKLIGKIYLGTTSANFNFAGKGRMVICAENSLYYATLAAGGSYVESEM</sequence>
<dbReference type="InterPro" id="IPR011042">
    <property type="entry name" value="6-blade_b-propeller_TolB-like"/>
</dbReference>
<dbReference type="SUPFAM" id="SSF63829">
    <property type="entry name" value="Calcium-dependent phosphotriesterase"/>
    <property type="match status" value="1"/>
</dbReference>
<organism evidence="3 4">
    <name type="scientific">Penicillium hetheringtonii</name>
    <dbReference type="NCBI Taxonomy" id="911720"/>
    <lineage>
        <taxon>Eukaryota</taxon>
        <taxon>Fungi</taxon>
        <taxon>Dikarya</taxon>
        <taxon>Ascomycota</taxon>
        <taxon>Pezizomycotina</taxon>
        <taxon>Eurotiomycetes</taxon>
        <taxon>Eurotiomycetidae</taxon>
        <taxon>Eurotiales</taxon>
        <taxon>Aspergillaceae</taxon>
        <taxon>Penicillium</taxon>
    </lineage>
</organism>
<feature type="signal peptide" evidence="1">
    <location>
        <begin position="1"/>
        <end position="20"/>
    </location>
</feature>
<dbReference type="AlphaFoldDB" id="A0AAD6DEW7"/>
<keyword evidence="4" id="KW-1185">Reference proteome</keyword>
<proteinExistence type="predicted"/>
<comment type="caution">
    <text evidence="3">The sequence shown here is derived from an EMBL/GenBank/DDBJ whole genome shotgun (WGS) entry which is preliminary data.</text>
</comment>
<accession>A0AAD6DEW7</accession>
<gene>
    <name evidence="3" type="ORF">N7450_008437</name>
</gene>
<evidence type="ECO:0000313" key="4">
    <source>
        <dbReference type="Proteomes" id="UP001216150"/>
    </source>
</evidence>
<dbReference type="Gene3D" id="2.120.10.30">
    <property type="entry name" value="TolB, C-terminal domain"/>
    <property type="match status" value="1"/>
</dbReference>
<protein>
    <recommendedName>
        <fullName evidence="2">SMP-30/Gluconolactonase/LRE-like region domain-containing protein</fullName>
    </recommendedName>
</protein>
<dbReference type="Proteomes" id="UP001216150">
    <property type="component" value="Unassembled WGS sequence"/>
</dbReference>
<dbReference type="PANTHER" id="PTHR47064">
    <property type="entry name" value="PUTATIVE (AFU_ORTHOLOGUE AFUA_1G08990)-RELATED"/>
    <property type="match status" value="1"/>
</dbReference>
<feature type="chain" id="PRO_5042095476" description="SMP-30/Gluconolactonase/LRE-like region domain-containing protein" evidence="1">
    <location>
        <begin position="21"/>
        <end position="406"/>
    </location>
</feature>
<feature type="domain" description="SMP-30/Gluconolactonase/LRE-like region" evidence="2">
    <location>
        <begin position="194"/>
        <end position="380"/>
    </location>
</feature>